<evidence type="ECO:0000313" key="2">
    <source>
        <dbReference type="EMBL" id="RXK41003.1"/>
    </source>
</evidence>
<accession>A0A4Q1BSJ1</accession>
<organism evidence="2 3">
    <name type="scientific">Tremella mesenterica</name>
    <name type="common">Jelly fungus</name>
    <dbReference type="NCBI Taxonomy" id="5217"/>
    <lineage>
        <taxon>Eukaryota</taxon>
        <taxon>Fungi</taxon>
        <taxon>Dikarya</taxon>
        <taxon>Basidiomycota</taxon>
        <taxon>Agaricomycotina</taxon>
        <taxon>Tremellomycetes</taxon>
        <taxon>Tremellales</taxon>
        <taxon>Tremellaceae</taxon>
        <taxon>Tremella</taxon>
    </lineage>
</organism>
<dbReference type="EMBL" id="SDIL01000012">
    <property type="protein sequence ID" value="RXK41003.1"/>
    <property type="molecule type" value="Genomic_DNA"/>
</dbReference>
<feature type="compositionally biased region" description="Acidic residues" evidence="1">
    <location>
        <begin position="227"/>
        <end position="246"/>
    </location>
</feature>
<dbReference type="VEuPathDB" id="FungiDB:TREMEDRAFT_61954"/>
<proteinExistence type="predicted"/>
<dbReference type="InParanoid" id="A0A4Q1BSJ1"/>
<feature type="region of interest" description="Disordered" evidence="1">
    <location>
        <begin position="205"/>
        <end position="246"/>
    </location>
</feature>
<dbReference type="AlphaFoldDB" id="A0A4Q1BSJ1"/>
<keyword evidence="3" id="KW-1185">Reference proteome</keyword>
<evidence type="ECO:0000256" key="1">
    <source>
        <dbReference type="SAM" id="MobiDB-lite"/>
    </source>
</evidence>
<feature type="compositionally biased region" description="Basic and acidic residues" evidence="1">
    <location>
        <begin position="212"/>
        <end position="226"/>
    </location>
</feature>
<gene>
    <name evidence="2" type="ORF">M231_01634</name>
</gene>
<dbReference type="Proteomes" id="UP000289152">
    <property type="component" value="Unassembled WGS sequence"/>
</dbReference>
<feature type="compositionally biased region" description="Basic and acidic residues" evidence="1">
    <location>
        <begin position="80"/>
        <end position="89"/>
    </location>
</feature>
<protein>
    <submittedName>
        <fullName evidence="2">Uncharacterized protein</fullName>
    </submittedName>
</protein>
<evidence type="ECO:0000313" key="3">
    <source>
        <dbReference type="Proteomes" id="UP000289152"/>
    </source>
</evidence>
<reference evidence="2 3" key="1">
    <citation type="submission" date="2016-06" db="EMBL/GenBank/DDBJ databases">
        <title>Evolution of pathogenesis and genome organization in the Tremellales.</title>
        <authorList>
            <person name="Cuomo C."/>
            <person name="Litvintseva A."/>
            <person name="Heitman J."/>
            <person name="Chen Y."/>
            <person name="Sun S."/>
            <person name="Springer D."/>
            <person name="Dromer F."/>
            <person name="Young S."/>
            <person name="Zeng Q."/>
            <person name="Chapman S."/>
            <person name="Gujja S."/>
            <person name="Saif S."/>
            <person name="Birren B."/>
        </authorList>
    </citation>
    <scope>NUCLEOTIDE SEQUENCE [LARGE SCALE GENOMIC DNA]</scope>
    <source>
        <strain evidence="2 3">ATCC 28783</strain>
    </source>
</reference>
<name>A0A4Q1BSJ1_TREME</name>
<sequence>MEVKIGQTIDQTLDQLLRRLSSRRILIRVVTYLLDEIRECQKCINSLDRGKNVTKESNLIPHSQNLPIDECWESSSTRNGKGDGDDHDNVCSPTETRRAGRSKATMNIPPKDEEDYRDTQMNNEKKSSNEIDGQNFATLNQILSASLNFGNKRKRPQEHYEGIPISIILSSSLSTPSIDLEGLRGRKMASSRRVNLFGNLRITERPDEEMREEIFHNDNEPPGHDDNDGDNEEDEDEDEDDLVILI</sequence>
<feature type="region of interest" description="Disordered" evidence="1">
    <location>
        <begin position="70"/>
        <end position="132"/>
    </location>
</feature>
<comment type="caution">
    <text evidence="2">The sequence shown here is derived from an EMBL/GenBank/DDBJ whole genome shotgun (WGS) entry which is preliminary data.</text>
</comment>